<evidence type="ECO:0000259" key="5">
    <source>
        <dbReference type="Pfam" id="PF00005"/>
    </source>
</evidence>
<dbReference type="GO" id="GO:0003677">
    <property type="term" value="F:DNA binding"/>
    <property type="evidence" value="ECO:0007669"/>
    <property type="project" value="InterPro"/>
</dbReference>
<dbReference type="SUPFAM" id="SSF52540">
    <property type="entry name" value="P-loop containing nucleoside triphosphate hydrolases"/>
    <property type="match status" value="1"/>
</dbReference>
<proteinExistence type="predicted"/>
<dbReference type="GO" id="GO:0016887">
    <property type="term" value="F:ATP hydrolysis activity"/>
    <property type="evidence" value="ECO:0007669"/>
    <property type="project" value="InterPro"/>
</dbReference>
<accession>A0A382IUZ1</accession>
<dbReference type="AlphaFoldDB" id="A0A382IUZ1"/>
<dbReference type="Gene3D" id="1.10.287.380">
    <property type="entry name" value="Valyl-tRNA synthetase, C-terminal domain"/>
    <property type="match status" value="1"/>
</dbReference>
<evidence type="ECO:0000256" key="4">
    <source>
        <dbReference type="SAM" id="MobiDB-lite"/>
    </source>
</evidence>
<dbReference type="PANTHER" id="PTHR42855">
    <property type="entry name" value="ABC TRANSPORTER ATP-BINDING SUBUNIT"/>
    <property type="match status" value="1"/>
</dbReference>
<evidence type="ECO:0000259" key="6">
    <source>
        <dbReference type="Pfam" id="PF16326"/>
    </source>
</evidence>
<dbReference type="CDD" id="cd03221">
    <property type="entry name" value="ABCF_EF-3"/>
    <property type="match status" value="1"/>
</dbReference>
<dbReference type="Pfam" id="PF00005">
    <property type="entry name" value="ABC_tran"/>
    <property type="match status" value="1"/>
</dbReference>
<evidence type="ECO:0000256" key="2">
    <source>
        <dbReference type="ARBA" id="ARBA00022840"/>
    </source>
</evidence>
<dbReference type="Gene3D" id="3.40.50.300">
    <property type="entry name" value="P-loop containing nucleotide triphosphate hydrolases"/>
    <property type="match status" value="1"/>
</dbReference>
<feature type="compositionally biased region" description="Basic and acidic residues" evidence="4">
    <location>
        <begin position="119"/>
        <end position="135"/>
    </location>
</feature>
<feature type="domain" description="ABC transporter" evidence="5">
    <location>
        <begin position="3"/>
        <end position="36"/>
    </location>
</feature>
<feature type="region of interest" description="Disordered" evidence="4">
    <location>
        <begin position="97"/>
        <end position="135"/>
    </location>
</feature>
<feature type="non-terminal residue" evidence="7">
    <location>
        <position position="1"/>
    </location>
</feature>
<dbReference type="InterPro" id="IPR037118">
    <property type="entry name" value="Val-tRNA_synth_C_sf"/>
</dbReference>
<keyword evidence="3" id="KW-0175">Coiled coil</keyword>
<evidence type="ECO:0008006" key="8">
    <source>
        <dbReference type="Google" id="ProtNLM"/>
    </source>
</evidence>
<dbReference type="InterPro" id="IPR051309">
    <property type="entry name" value="ABCF_ATPase"/>
</dbReference>
<dbReference type="GO" id="GO:0005524">
    <property type="term" value="F:ATP binding"/>
    <property type="evidence" value="ECO:0007669"/>
    <property type="project" value="UniProtKB-KW"/>
</dbReference>
<sequence length="224" mass="25541">IHKRIKVLSGGERTRLAVARMLLRPSNTLLLDEPTNHLDIDSTNVLLEALADYGGTLIFVSHDRYFVDHLATNIIEVGNGNTVMYPGTYEEFRWSKAQQLEQASPSKRKPNKASPTTNRPDKPNRSANHKRDQIESRRLKRLIEARQKRVTELEKRIADCENNVHALEVEMSQPDFYVDKAAAEDTIKRHQALMWKVGDLMNQWEALESETVNEPNSIKGTAKA</sequence>
<evidence type="ECO:0000256" key="3">
    <source>
        <dbReference type="SAM" id="Coils"/>
    </source>
</evidence>
<dbReference type="InterPro" id="IPR003439">
    <property type="entry name" value="ABC_transporter-like_ATP-bd"/>
</dbReference>
<dbReference type="PANTHER" id="PTHR42855:SF2">
    <property type="entry name" value="DRUG RESISTANCE ABC TRANSPORTER,ATP-BINDING PROTEIN"/>
    <property type="match status" value="1"/>
</dbReference>
<dbReference type="InterPro" id="IPR027417">
    <property type="entry name" value="P-loop_NTPase"/>
</dbReference>
<keyword evidence="2" id="KW-0067">ATP-binding</keyword>
<feature type="domain" description="ABC transporter Uup C-terminal" evidence="6">
    <location>
        <begin position="145"/>
        <end position="208"/>
    </location>
</feature>
<feature type="coiled-coil region" evidence="3">
    <location>
        <begin position="136"/>
        <end position="170"/>
    </location>
</feature>
<gene>
    <name evidence="7" type="ORF">METZ01_LOCUS256039</name>
</gene>
<name>A0A382IUZ1_9ZZZZ</name>
<dbReference type="InterPro" id="IPR032524">
    <property type="entry name" value="ABC_tran_C"/>
</dbReference>
<organism evidence="7">
    <name type="scientific">marine metagenome</name>
    <dbReference type="NCBI Taxonomy" id="408172"/>
    <lineage>
        <taxon>unclassified sequences</taxon>
        <taxon>metagenomes</taxon>
        <taxon>ecological metagenomes</taxon>
    </lineage>
</organism>
<evidence type="ECO:0000256" key="1">
    <source>
        <dbReference type="ARBA" id="ARBA00022741"/>
    </source>
</evidence>
<keyword evidence="1" id="KW-0547">Nucleotide-binding</keyword>
<protein>
    <recommendedName>
        <fullName evidence="8">ABC transporter domain-containing protein</fullName>
    </recommendedName>
</protein>
<dbReference type="Pfam" id="PF16326">
    <property type="entry name" value="ABC_tran_CTD"/>
    <property type="match status" value="1"/>
</dbReference>
<dbReference type="EMBL" id="UINC01069648">
    <property type="protein sequence ID" value="SVC03185.1"/>
    <property type="molecule type" value="Genomic_DNA"/>
</dbReference>
<reference evidence="7" key="1">
    <citation type="submission" date="2018-05" db="EMBL/GenBank/DDBJ databases">
        <authorList>
            <person name="Lanie J.A."/>
            <person name="Ng W.-L."/>
            <person name="Kazmierczak K.M."/>
            <person name="Andrzejewski T.M."/>
            <person name="Davidsen T.M."/>
            <person name="Wayne K.J."/>
            <person name="Tettelin H."/>
            <person name="Glass J.I."/>
            <person name="Rusch D."/>
            <person name="Podicherti R."/>
            <person name="Tsui H.-C.T."/>
            <person name="Winkler M.E."/>
        </authorList>
    </citation>
    <scope>NUCLEOTIDE SEQUENCE</scope>
</reference>
<evidence type="ECO:0000313" key="7">
    <source>
        <dbReference type="EMBL" id="SVC03185.1"/>
    </source>
</evidence>